<dbReference type="GO" id="GO:0022857">
    <property type="term" value="F:transmembrane transporter activity"/>
    <property type="evidence" value="ECO:0007669"/>
    <property type="project" value="InterPro"/>
</dbReference>
<keyword evidence="3" id="KW-1003">Cell membrane</keyword>
<feature type="transmembrane region" description="Helical" evidence="7">
    <location>
        <begin position="323"/>
        <end position="340"/>
    </location>
</feature>
<feature type="transmembrane region" description="Helical" evidence="7">
    <location>
        <begin position="142"/>
        <end position="161"/>
    </location>
</feature>
<feature type="transmembrane region" description="Helical" evidence="7">
    <location>
        <begin position="42"/>
        <end position="61"/>
    </location>
</feature>
<dbReference type="PANTHER" id="PTHR23517">
    <property type="entry name" value="RESISTANCE PROTEIN MDTM, PUTATIVE-RELATED-RELATED"/>
    <property type="match status" value="1"/>
</dbReference>
<dbReference type="AlphaFoldDB" id="A0A926KRN8"/>
<evidence type="ECO:0000256" key="1">
    <source>
        <dbReference type="ARBA" id="ARBA00004651"/>
    </source>
</evidence>
<keyword evidence="6 7" id="KW-0472">Membrane</keyword>
<accession>A0A926KRN8</accession>
<name>A0A926KRN8_9BACL</name>
<gene>
    <name evidence="9" type="ORF">ICC18_22195</name>
</gene>
<feature type="transmembrane region" description="Helical" evidence="7">
    <location>
        <begin position="167"/>
        <end position="186"/>
    </location>
</feature>
<dbReference type="InterPro" id="IPR011701">
    <property type="entry name" value="MFS"/>
</dbReference>
<dbReference type="EMBL" id="JACVVD010000008">
    <property type="protein sequence ID" value="MBD0382834.1"/>
    <property type="molecule type" value="Genomic_DNA"/>
</dbReference>
<feature type="transmembrane region" description="Helical" evidence="7">
    <location>
        <begin position="271"/>
        <end position="289"/>
    </location>
</feature>
<keyword evidence="4 7" id="KW-0812">Transmembrane</keyword>
<keyword evidence="2" id="KW-0813">Transport</keyword>
<dbReference type="Pfam" id="PF07690">
    <property type="entry name" value="MFS_1"/>
    <property type="match status" value="2"/>
</dbReference>
<dbReference type="InterPro" id="IPR050171">
    <property type="entry name" value="MFS_Transporters"/>
</dbReference>
<organism evidence="9 10">
    <name type="scientific">Paenibacillus sedimenti</name>
    <dbReference type="NCBI Taxonomy" id="2770274"/>
    <lineage>
        <taxon>Bacteria</taxon>
        <taxon>Bacillati</taxon>
        <taxon>Bacillota</taxon>
        <taxon>Bacilli</taxon>
        <taxon>Bacillales</taxon>
        <taxon>Paenibacillaceae</taxon>
        <taxon>Paenibacillus</taxon>
    </lineage>
</organism>
<dbReference type="Gene3D" id="1.20.1250.20">
    <property type="entry name" value="MFS general substrate transporter like domains"/>
    <property type="match status" value="1"/>
</dbReference>
<dbReference type="PANTHER" id="PTHR23517:SF3">
    <property type="entry name" value="INTEGRAL MEMBRANE TRANSPORT PROTEIN"/>
    <property type="match status" value="1"/>
</dbReference>
<dbReference type="Proteomes" id="UP000650466">
    <property type="component" value="Unassembled WGS sequence"/>
</dbReference>
<dbReference type="RefSeq" id="WP_188176610.1">
    <property type="nucleotide sequence ID" value="NZ_JACVVD010000008.1"/>
</dbReference>
<feature type="transmembrane region" description="Helical" evidence="7">
    <location>
        <begin position="301"/>
        <end position="317"/>
    </location>
</feature>
<keyword evidence="5 7" id="KW-1133">Transmembrane helix</keyword>
<evidence type="ECO:0000256" key="2">
    <source>
        <dbReference type="ARBA" id="ARBA00022448"/>
    </source>
</evidence>
<dbReference type="GO" id="GO:0005886">
    <property type="term" value="C:plasma membrane"/>
    <property type="evidence" value="ECO:0007669"/>
    <property type="project" value="UniProtKB-SubCell"/>
</dbReference>
<comment type="caution">
    <text evidence="9">The sequence shown here is derived from an EMBL/GenBank/DDBJ whole genome shotgun (WGS) entry which is preliminary data.</text>
</comment>
<evidence type="ECO:0000256" key="5">
    <source>
        <dbReference type="ARBA" id="ARBA00022989"/>
    </source>
</evidence>
<reference evidence="9" key="1">
    <citation type="submission" date="2020-09" db="EMBL/GenBank/DDBJ databases">
        <title>Draft Genome Sequence of Paenibacillus sp. WST5.</title>
        <authorList>
            <person name="Bao Z."/>
        </authorList>
    </citation>
    <scope>NUCLEOTIDE SEQUENCE</scope>
    <source>
        <strain evidence="9">WST5</strain>
    </source>
</reference>
<evidence type="ECO:0000259" key="8">
    <source>
        <dbReference type="PROSITE" id="PS50850"/>
    </source>
</evidence>
<feature type="transmembrane region" description="Helical" evidence="7">
    <location>
        <begin position="391"/>
        <end position="409"/>
    </location>
</feature>
<feature type="domain" description="Major facilitator superfamily (MFS) profile" evidence="8">
    <location>
        <begin position="1"/>
        <end position="416"/>
    </location>
</feature>
<evidence type="ECO:0000313" key="10">
    <source>
        <dbReference type="Proteomes" id="UP000650466"/>
    </source>
</evidence>
<keyword evidence="10" id="KW-1185">Reference proteome</keyword>
<evidence type="ECO:0000313" key="9">
    <source>
        <dbReference type="EMBL" id="MBD0382834.1"/>
    </source>
</evidence>
<evidence type="ECO:0000256" key="4">
    <source>
        <dbReference type="ARBA" id="ARBA00022692"/>
    </source>
</evidence>
<dbReference type="InterPro" id="IPR020846">
    <property type="entry name" value="MFS_dom"/>
</dbReference>
<dbReference type="CDD" id="cd17329">
    <property type="entry name" value="MFS_MdtH_MDR_like"/>
    <property type="match status" value="1"/>
</dbReference>
<proteinExistence type="predicted"/>
<comment type="subcellular location">
    <subcellularLocation>
        <location evidence="1">Cell membrane</location>
        <topology evidence="1">Multi-pass membrane protein</topology>
    </subcellularLocation>
</comment>
<dbReference type="InterPro" id="IPR036259">
    <property type="entry name" value="MFS_trans_sf"/>
</dbReference>
<protein>
    <submittedName>
        <fullName evidence="9">MFS transporter</fullName>
    </submittedName>
</protein>
<feature type="transmembrane region" description="Helical" evidence="7">
    <location>
        <begin position="12"/>
        <end position="36"/>
    </location>
</feature>
<dbReference type="PROSITE" id="PS50850">
    <property type="entry name" value="MFS"/>
    <property type="match status" value="1"/>
</dbReference>
<evidence type="ECO:0000256" key="6">
    <source>
        <dbReference type="ARBA" id="ARBA00023136"/>
    </source>
</evidence>
<feature type="transmembrane region" description="Helical" evidence="7">
    <location>
        <begin position="73"/>
        <end position="94"/>
    </location>
</feature>
<evidence type="ECO:0000256" key="7">
    <source>
        <dbReference type="SAM" id="Phobius"/>
    </source>
</evidence>
<dbReference type="SUPFAM" id="SSF103473">
    <property type="entry name" value="MFS general substrate transporter"/>
    <property type="match status" value="1"/>
</dbReference>
<sequence length="429" mass="47640">MEFFKLHPNIRIRIFTSFLNRSAGTMIFPFMAIYFSEKLGQGLAGILLLITLAAQVVMSVYGGYLSDLRGRKVIMVSSLGIQFIALSIMTLANSSLLDSAWLTFTMMLVQSACNGMMSPAADAMLIDVSTKEDRSFMYAIQYWSVNLSVAIGSVLGGLWFASHRFELFVMLTLACLITLILTAFRIEETYQPALKHGLSGTGMKIFRGIWHNYTPLVKDKLFMLYSLGGMLLYSIEFQTTNYIGVRLEREFVARQVAFTDWFSFELTGMKVLSLIQIENTVMVICLSLFITKLVKAFKDTLVLYSGALLYTIGYCVVGFSNSLWLILFAVLLATAGELLYHPVRQSYLAEIVKEDARSSYMAVNGLVFQLAQAVGALGISIGAVLSSGMMSSLYFVMGISGLILIRWTIVRLKGESRSSVRKSSVTVEA</sequence>
<evidence type="ECO:0000256" key="3">
    <source>
        <dbReference type="ARBA" id="ARBA00022475"/>
    </source>
</evidence>
<feature type="transmembrane region" description="Helical" evidence="7">
    <location>
        <begin position="361"/>
        <end position="385"/>
    </location>
</feature>